<gene>
    <name evidence="9" type="ORF">BEMITA_LOCUS11965</name>
</gene>
<feature type="active site" description="Proton donor" evidence="4">
    <location>
        <position position="67"/>
    </location>
</feature>
<evidence type="ECO:0000313" key="10">
    <source>
        <dbReference type="Proteomes" id="UP001152759"/>
    </source>
</evidence>
<dbReference type="InterPro" id="IPR018170">
    <property type="entry name" value="Aldo/ket_reductase_CS"/>
</dbReference>
<feature type="chain" id="PRO_5040225666" description="NADP-dependent oxidoreductase domain-containing protein" evidence="7">
    <location>
        <begin position="22"/>
        <end position="335"/>
    </location>
</feature>
<dbReference type="Gene3D" id="3.20.20.100">
    <property type="entry name" value="NADP-dependent oxidoreductase domain"/>
    <property type="match status" value="1"/>
</dbReference>
<accession>A0A9P0ALY7</accession>
<evidence type="ECO:0000256" key="1">
    <source>
        <dbReference type="ARBA" id="ARBA00007905"/>
    </source>
</evidence>
<evidence type="ECO:0000256" key="6">
    <source>
        <dbReference type="PIRSR" id="PIRSR000097-3"/>
    </source>
</evidence>
<dbReference type="PRINTS" id="PR00069">
    <property type="entry name" value="ALDKETRDTASE"/>
</dbReference>
<evidence type="ECO:0000256" key="2">
    <source>
        <dbReference type="ARBA" id="ARBA00022857"/>
    </source>
</evidence>
<dbReference type="PROSITE" id="PS00063">
    <property type="entry name" value="ALDOKETO_REDUCTASE_3"/>
    <property type="match status" value="1"/>
</dbReference>
<feature type="site" description="Lowers pKa of active site Tyr" evidence="6">
    <location>
        <position position="95"/>
    </location>
</feature>
<evidence type="ECO:0000256" key="7">
    <source>
        <dbReference type="SAM" id="SignalP"/>
    </source>
</evidence>
<reference evidence="9" key="1">
    <citation type="submission" date="2021-12" db="EMBL/GenBank/DDBJ databases">
        <authorList>
            <person name="King R."/>
        </authorList>
    </citation>
    <scope>NUCLEOTIDE SEQUENCE</scope>
</reference>
<dbReference type="Pfam" id="PF00248">
    <property type="entry name" value="Aldo_ket_red"/>
    <property type="match status" value="1"/>
</dbReference>
<evidence type="ECO:0000259" key="8">
    <source>
        <dbReference type="Pfam" id="PF00248"/>
    </source>
</evidence>
<keyword evidence="7" id="KW-0732">Signal</keyword>
<dbReference type="GO" id="GO:0016491">
    <property type="term" value="F:oxidoreductase activity"/>
    <property type="evidence" value="ECO:0007669"/>
    <property type="project" value="UniProtKB-KW"/>
</dbReference>
<dbReference type="EMBL" id="OU963868">
    <property type="protein sequence ID" value="CAH0393582.1"/>
    <property type="molecule type" value="Genomic_DNA"/>
</dbReference>
<evidence type="ECO:0000256" key="5">
    <source>
        <dbReference type="PIRSR" id="PIRSR000097-2"/>
    </source>
</evidence>
<name>A0A9P0ALY7_BEMTA</name>
<evidence type="ECO:0000256" key="3">
    <source>
        <dbReference type="ARBA" id="ARBA00023002"/>
    </source>
</evidence>
<dbReference type="InterPro" id="IPR020471">
    <property type="entry name" value="AKR"/>
</dbReference>
<dbReference type="FunFam" id="3.20.20.100:FF:000006">
    <property type="entry name" value="Aldo-keto reductase family 1 member A1"/>
    <property type="match status" value="1"/>
</dbReference>
<feature type="domain" description="NADP-dependent oxidoreductase" evidence="8">
    <location>
        <begin position="43"/>
        <end position="308"/>
    </location>
</feature>
<dbReference type="PANTHER" id="PTHR11732">
    <property type="entry name" value="ALDO/KETO REDUCTASE"/>
    <property type="match status" value="1"/>
</dbReference>
<keyword evidence="3" id="KW-0560">Oxidoreductase</keyword>
<protein>
    <recommendedName>
        <fullName evidence="8">NADP-dependent oxidoreductase domain-containing protein</fullName>
    </recommendedName>
</protein>
<comment type="similarity">
    <text evidence="1">Belongs to the aldo/keto reductase family.</text>
</comment>
<dbReference type="PROSITE" id="PS00798">
    <property type="entry name" value="ALDOKETO_REDUCTASE_1"/>
    <property type="match status" value="1"/>
</dbReference>
<feature type="signal peptide" evidence="7">
    <location>
        <begin position="1"/>
        <end position="21"/>
    </location>
</feature>
<sequence length="335" mass="38183">MHSTFFFLIIYVTISSNYGNAVEKFKLSSGYDIPAVGLGTFRLTEVEESITNALEIGYRHIDTAFYYRNEAAIGSALQKWFQKGGKREDLFITSKLPFHANRPESVEKYLKKSLTDLKLEYVDMYLIHAPWGIKEGDGFDKKEGSGPEVFEVVDHVALWRKMEEQVTAGRVKSIGLSNFNQTQILNVYEKAKIKPSNLQVESHAYFRQTELREFCKKYNIVMTAYAPLGSPSSAQKLQKGTSLLESSKIKEIAVKYNKTTAQILLRHVVQTGLVAIPKSSNKNRQKENFDIFSFSLSEVDVEVINKLDKGERGRIYNHLGLDKDLYKHPQYPISV</sequence>
<proteinExistence type="inferred from homology"/>
<feature type="binding site" evidence="5">
    <location>
        <position position="128"/>
    </location>
    <ligand>
        <name>substrate</name>
    </ligand>
</feature>
<dbReference type="PROSITE" id="PS00062">
    <property type="entry name" value="ALDOKETO_REDUCTASE_2"/>
    <property type="match status" value="1"/>
</dbReference>
<dbReference type="SUPFAM" id="SSF51430">
    <property type="entry name" value="NAD(P)-linked oxidoreductase"/>
    <property type="match status" value="1"/>
</dbReference>
<dbReference type="PIRSF" id="PIRSF000097">
    <property type="entry name" value="AKR"/>
    <property type="match status" value="1"/>
</dbReference>
<evidence type="ECO:0000256" key="4">
    <source>
        <dbReference type="PIRSR" id="PIRSR000097-1"/>
    </source>
</evidence>
<dbReference type="AlphaFoldDB" id="A0A9P0ALY7"/>
<dbReference type="Proteomes" id="UP001152759">
    <property type="component" value="Chromosome 7"/>
</dbReference>
<dbReference type="InterPro" id="IPR023210">
    <property type="entry name" value="NADP_OxRdtase_dom"/>
</dbReference>
<organism evidence="9 10">
    <name type="scientific">Bemisia tabaci</name>
    <name type="common">Sweetpotato whitefly</name>
    <name type="synonym">Aleurodes tabaci</name>
    <dbReference type="NCBI Taxonomy" id="7038"/>
    <lineage>
        <taxon>Eukaryota</taxon>
        <taxon>Metazoa</taxon>
        <taxon>Ecdysozoa</taxon>
        <taxon>Arthropoda</taxon>
        <taxon>Hexapoda</taxon>
        <taxon>Insecta</taxon>
        <taxon>Pterygota</taxon>
        <taxon>Neoptera</taxon>
        <taxon>Paraneoptera</taxon>
        <taxon>Hemiptera</taxon>
        <taxon>Sternorrhyncha</taxon>
        <taxon>Aleyrodoidea</taxon>
        <taxon>Aleyrodidae</taxon>
        <taxon>Aleyrodinae</taxon>
        <taxon>Bemisia</taxon>
    </lineage>
</organism>
<keyword evidence="10" id="KW-1185">Reference proteome</keyword>
<keyword evidence="2" id="KW-0521">NADP</keyword>
<dbReference type="InterPro" id="IPR036812">
    <property type="entry name" value="NAD(P)_OxRdtase_dom_sf"/>
</dbReference>
<evidence type="ECO:0000313" key="9">
    <source>
        <dbReference type="EMBL" id="CAH0393582.1"/>
    </source>
</evidence>